<gene>
    <name evidence="7" type="ORF">HQ36_08060</name>
</gene>
<dbReference type="PANTHER" id="PTHR30213:SF0">
    <property type="entry name" value="UPF0761 MEMBRANE PROTEIN YIHY"/>
    <property type="match status" value="1"/>
</dbReference>
<dbReference type="InterPro" id="IPR017039">
    <property type="entry name" value="Virul_fac_BrkB"/>
</dbReference>
<reference evidence="7 8" key="1">
    <citation type="submission" date="2014-08" db="EMBL/GenBank/DDBJ databases">
        <title>Porphyromonas gingivicanis strain:COT-022_OH1391 Genome sequencing.</title>
        <authorList>
            <person name="Wallis C."/>
            <person name="Deusch O."/>
            <person name="O'Flynn C."/>
            <person name="Davis I."/>
            <person name="Jospin G."/>
            <person name="Darling A.E."/>
            <person name="Coil D.A."/>
            <person name="Alexiev A."/>
            <person name="Horsfall A."/>
            <person name="Kirkwood N."/>
            <person name="Harris S."/>
            <person name="Eisen J.A."/>
        </authorList>
    </citation>
    <scope>NUCLEOTIDE SEQUENCE [LARGE SCALE GENOMIC DNA]</scope>
    <source>
        <strain evidence="8">COT-022 OH1391</strain>
    </source>
</reference>
<accession>A0A0A2GA06</accession>
<feature type="transmembrane region" description="Helical" evidence="6">
    <location>
        <begin position="143"/>
        <end position="166"/>
    </location>
</feature>
<feature type="transmembrane region" description="Helical" evidence="6">
    <location>
        <begin position="215"/>
        <end position="237"/>
    </location>
</feature>
<dbReference type="Pfam" id="PF03631">
    <property type="entry name" value="Virul_fac_BrkB"/>
    <property type="match status" value="1"/>
</dbReference>
<keyword evidence="2" id="KW-1003">Cell membrane</keyword>
<feature type="transmembrane region" description="Helical" evidence="6">
    <location>
        <begin position="249"/>
        <end position="272"/>
    </location>
</feature>
<evidence type="ECO:0000256" key="2">
    <source>
        <dbReference type="ARBA" id="ARBA00022475"/>
    </source>
</evidence>
<keyword evidence="4 6" id="KW-1133">Transmembrane helix</keyword>
<name>A0A0A2GA06_9PORP</name>
<dbReference type="STRING" id="266762.HQ36_08060"/>
<evidence type="ECO:0000256" key="6">
    <source>
        <dbReference type="SAM" id="Phobius"/>
    </source>
</evidence>
<sequence length="430" mass="48802">MWHIREHEVSGIHRLYINALKSIYMAIKGFVAENLTQKASALTYSTVLSIVPLLAVLLGIAKGFGIQDIFYKALLDYFPSHQEQLTRSFGFVDNYLDQVRSGIFLGFGLLLLLYTVFNLLSTIESAFNDIWETPKGRPLKAKITSYFTMLFLLPVIITVSSGLTLTMSTIKNSFIKDYIIIGPISELVLHLIPFVLIVFTFVGMFMAMPNVKVRFLPALLSGILAGIAFQTFQVMYINGMMWISKYNSIYGSFAAFPLLLLWIQLTWIIILFCAKLCYAIQNVDKFYYEKETTLVSRRYSDFLTILVAGHIIQRFVDISTQTPHTAESIANTCKIPIRLTMIIIRELIELGIIIEVNYPEDLKTGYYYPALDPDKISIGYIVQLLDAKGSENFKVDRQRYATEWQLTLATRSGLKETSADTLLKDLPLGN</sequence>
<evidence type="ECO:0000313" key="8">
    <source>
        <dbReference type="Proteomes" id="UP000030134"/>
    </source>
</evidence>
<dbReference type="eggNOG" id="COG1295">
    <property type="taxonomic scope" value="Bacteria"/>
</dbReference>
<comment type="subcellular location">
    <subcellularLocation>
        <location evidence="1">Cell membrane</location>
        <topology evidence="1">Multi-pass membrane protein</topology>
    </subcellularLocation>
</comment>
<evidence type="ECO:0000256" key="4">
    <source>
        <dbReference type="ARBA" id="ARBA00022989"/>
    </source>
</evidence>
<dbReference type="Proteomes" id="UP000030134">
    <property type="component" value="Unassembled WGS sequence"/>
</dbReference>
<keyword evidence="3 6" id="KW-0812">Transmembrane</keyword>
<protein>
    <submittedName>
        <fullName evidence="7">Ribonuclease BN</fullName>
    </submittedName>
</protein>
<proteinExistence type="predicted"/>
<evidence type="ECO:0000256" key="1">
    <source>
        <dbReference type="ARBA" id="ARBA00004651"/>
    </source>
</evidence>
<comment type="caution">
    <text evidence="7">The sequence shown here is derived from an EMBL/GenBank/DDBJ whole genome shotgun (WGS) entry which is preliminary data.</text>
</comment>
<evidence type="ECO:0000256" key="5">
    <source>
        <dbReference type="ARBA" id="ARBA00023136"/>
    </source>
</evidence>
<dbReference type="AlphaFoldDB" id="A0A0A2GA06"/>
<dbReference type="NCBIfam" id="TIGR00765">
    <property type="entry name" value="yihY_not_rbn"/>
    <property type="match status" value="1"/>
</dbReference>
<evidence type="ECO:0000256" key="3">
    <source>
        <dbReference type="ARBA" id="ARBA00022692"/>
    </source>
</evidence>
<feature type="transmembrane region" description="Helical" evidence="6">
    <location>
        <begin position="41"/>
        <end position="61"/>
    </location>
</feature>
<feature type="transmembrane region" description="Helical" evidence="6">
    <location>
        <begin position="103"/>
        <end position="123"/>
    </location>
</feature>
<dbReference type="EMBL" id="JQZW01000015">
    <property type="protein sequence ID" value="KGN97284.1"/>
    <property type="molecule type" value="Genomic_DNA"/>
</dbReference>
<dbReference type="GO" id="GO:0005886">
    <property type="term" value="C:plasma membrane"/>
    <property type="evidence" value="ECO:0007669"/>
    <property type="project" value="UniProtKB-SubCell"/>
</dbReference>
<keyword evidence="8" id="KW-1185">Reference proteome</keyword>
<keyword evidence="5 6" id="KW-0472">Membrane</keyword>
<evidence type="ECO:0000313" key="7">
    <source>
        <dbReference type="EMBL" id="KGN97284.1"/>
    </source>
</evidence>
<dbReference type="PANTHER" id="PTHR30213">
    <property type="entry name" value="INNER MEMBRANE PROTEIN YHJD"/>
    <property type="match status" value="1"/>
</dbReference>
<feature type="transmembrane region" description="Helical" evidence="6">
    <location>
        <begin position="187"/>
        <end position="209"/>
    </location>
</feature>
<organism evidence="7 8">
    <name type="scientific">Porphyromonas gingivicanis</name>
    <dbReference type="NCBI Taxonomy" id="266762"/>
    <lineage>
        <taxon>Bacteria</taxon>
        <taxon>Pseudomonadati</taxon>
        <taxon>Bacteroidota</taxon>
        <taxon>Bacteroidia</taxon>
        <taxon>Bacteroidales</taxon>
        <taxon>Porphyromonadaceae</taxon>
        <taxon>Porphyromonas</taxon>
    </lineage>
</organism>